<evidence type="ECO:0000313" key="4">
    <source>
        <dbReference type="Proteomes" id="UP000278475"/>
    </source>
</evidence>
<name>A0A497EU34_9CREN</name>
<dbReference type="InterPro" id="IPR050682">
    <property type="entry name" value="ModA/WtpA"/>
</dbReference>
<comment type="caution">
    <text evidence="3">The sequence shown here is derived from an EMBL/GenBank/DDBJ whole genome shotgun (WGS) entry which is preliminary data.</text>
</comment>
<dbReference type="GO" id="GO:0030973">
    <property type="term" value="F:molybdate ion binding"/>
    <property type="evidence" value="ECO:0007669"/>
    <property type="project" value="TreeGrafter"/>
</dbReference>
<evidence type="ECO:0000256" key="2">
    <source>
        <dbReference type="SAM" id="Phobius"/>
    </source>
</evidence>
<dbReference type="PANTHER" id="PTHR30632">
    <property type="entry name" value="MOLYBDATE-BINDING PERIPLASMIC PROTEIN"/>
    <property type="match status" value="1"/>
</dbReference>
<gene>
    <name evidence="3" type="ORF">DRJ31_01055</name>
</gene>
<dbReference type="SUPFAM" id="SSF53850">
    <property type="entry name" value="Periplasmic binding protein-like II"/>
    <property type="match status" value="1"/>
</dbReference>
<accession>A0A497EU34</accession>
<keyword evidence="2" id="KW-1133">Transmembrane helix</keyword>
<dbReference type="InterPro" id="IPR022498">
    <property type="entry name" value="ABC_trnspt_W-bd_WtpA"/>
</dbReference>
<dbReference type="GO" id="GO:0015689">
    <property type="term" value="P:molybdate ion transport"/>
    <property type="evidence" value="ECO:0007669"/>
    <property type="project" value="TreeGrafter"/>
</dbReference>
<dbReference type="EMBL" id="QMQV01000004">
    <property type="protein sequence ID" value="RLE50542.1"/>
    <property type="molecule type" value="Genomic_DNA"/>
</dbReference>
<organism evidence="3 4">
    <name type="scientific">Thermoproteota archaeon</name>
    <dbReference type="NCBI Taxonomy" id="2056631"/>
    <lineage>
        <taxon>Archaea</taxon>
        <taxon>Thermoproteota</taxon>
    </lineage>
</organism>
<proteinExistence type="inferred from homology"/>
<sequence>MKRASLTIFTIMMAYIIFAAYLYLTASSQPSSELKIFCAGSLALPLNATAHEFEATYPKVKVVIEPSGSVMAVRKVTDLSREADILALADYRLIPKFLMPNYTNFCICFATNELVLAYTPSSRYANEINESNWYQILLHEDVKFGFSSPNDDPCGYRALMSIALAGLHYGISLLDQLIVNNSNIWVEKTSEEFHIYVPPDLTPTSDKLVIRHKSVDLIALLEAGTLDYAFEYKSVAIQHGLNFVSFPKEINLASPDLADLYSKVHVHIFAGSGKESVLSGAPIVYGVTILDNAPNRKAAISFIKFLLSSTGKSIFEQHGQDFLEPYILIGEAPEELNQLLK</sequence>
<feature type="transmembrane region" description="Helical" evidence="2">
    <location>
        <begin position="7"/>
        <end position="24"/>
    </location>
</feature>
<dbReference type="AlphaFoldDB" id="A0A497EU34"/>
<reference evidence="3 4" key="1">
    <citation type="submission" date="2018-06" db="EMBL/GenBank/DDBJ databases">
        <title>Extensive metabolic versatility and redundancy in microbially diverse, dynamic hydrothermal sediments.</title>
        <authorList>
            <person name="Dombrowski N."/>
            <person name="Teske A."/>
            <person name="Baker B.J."/>
        </authorList>
    </citation>
    <scope>NUCLEOTIDE SEQUENCE [LARGE SCALE GENOMIC DNA]</scope>
    <source>
        <strain evidence="3">B66_G16</strain>
    </source>
</reference>
<evidence type="ECO:0000256" key="1">
    <source>
        <dbReference type="ARBA" id="ARBA00009438"/>
    </source>
</evidence>
<evidence type="ECO:0000313" key="3">
    <source>
        <dbReference type="EMBL" id="RLE50542.1"/>
    </source>
</evidence>
<dbReference type="GO" id="GO:1901359">
    <property type="term" value="F:tungstate binding"/>
    <property type="evidence" value="ECO:0007669"/>
    <property type="project" value="InterPro"/>
</dbReference>
<protein>
    <submittedName>
        <fullName evidence="3">Tungstate ABC transporter substrate-binding protein WtpA</fullName>
    </submittedName>
</protein>
<keyword evidence="2" id="KW-0472">Membrane</keyword>
<comment type="similarity">
    <text evidence="1">Belongs to the bacterial solute-binding protein 1 family. WtpA subfamily.</text>
</comment>
<dbReference type="Proteomes" id="UP000278475">
    <property type="component" value="Unassembled WGS sequence"/>
</dbReference>
<dbReference type="NCBIfam" id="TIGR03730">
    <property type="entry name" value="tungstate_WtpA"/>
    <property type="match status" value="1"/>
</dbReference>
<dbReference type="NCBIfam" id="NF003196">
    <property type="entry name" value="PRK04168.1"/>
    <property type="match status" value="1"/>
</dbReference>
<dbReference type="PANTHER" id="PTHR30632:SF16">
    <property type="entry name" value="MOLYBDATE_TUNGSTATE-BINDING PROTEIN WTPA"/>
    <property type="match status" value="1"/>
</dbReference>
<dbReference type="Pfam" id="PF13531">
    <property type="entry name" value="SBP_bac_11"/>
    <property type="match status" value="1"/>
</dbReference>
<keyword evidence="2" id="KW-0812">Transmembrane</keyword>
<dbReference type="CDD" id="cd13540">
    <property type="entry name" value="PBP2_ModA_WtpA"/>
    <property type="match status" value="1"/>
</dbReference>
<dbReference type="Gene3D" id="3.40.190.10">
    <property type="entry name" value="Periplasmic binding protein-like II"/>
    <property type="match status" value="2"/>
</dbReference>